<name>A0AAV4NTH8_CAEEX</name>
<comment type="caution">
    <text evidence="1">The sequence shown here is derived from an EMBL/GenBank/DDBJ whole genome shotgun (WGS) entry which is preliminary data.</text>
</comment>
<evidence type="ECO:0000313" key="2">
    <source>
        <dbReference type="Proteomes" id="UP001054945"/>
    </source>
</evidence>
<accession>A0AAV4NTH8</accession>
<organism evidence="1 2">
    <name type="scientific">Caerostris extrusa</name>
    <name type="common">Bark spider</name>
    <name type="synonym">Caerostris bankana</name>
    <dbReference type="NCBI Taxonomy" id="172846"/>
    <lineage>
        <taxon>Eukaryota</taxon>
        <taxon>Metazoa</taxon>
        <taxon>Ecdysozoa</taxon>
        <taxon>Arthropoda</taxon>
        <taxon>Chelicerata</taxon>
        <taxon>Arachnida</taxon>
        <taxon>Araneae</taxon>
        <taxon>Araneomorphae</taxon>
        <taxon>Entelegynae</taxon>
        <taxon>Araneoidea</taxon>
        <taxon>Araneidae</taxon>
        <taxon>Caerostris</taxon>
    </lineage>
</organism>
<sequence>MAFISQPVKPRVMFSAPQHSERRLRGENTPPQKHWYLRFPDSGVSPIDFFDGFLHVNVWEGFYFSASKAKSDVFAPQHSERRLRGGNRPPQKPWYLRFPSGVSPIDFLMLSCI</sequence>
<proteinExistence type="predicted"/>
<dbReference type="EMBL" id="BPLR01003733">
    <property type="protein sequence ID" value="GIX88081.1"/>
    <property type="molecule type" value="Genomic_DNA"/>
</dbReference>
<gene>
    <name evidence="1" type="ORF">CEXT_482471</name>
</gene>
<protein>
    <submittedName>
        <fullName evidence="1">Uncharacterized protein</fullName>
    </submittedName>
</protein>
<evidence type="ECO:0000313" key="1">
    <source>
        <dbReference type="EMBL" id="GIX88081.1"/>
    </source>
</evidence>
<keyword evidence="2" id="KW-1185">Reference proteome</keyword>
<dbReference type="AlphaFoldDB" id="A0AAV4NTH8"/>
<reference evidence="1 2" key="1">
    <citation type="submission" date="2021-06" db="EMBL/GenBank/DDBJ databases">
        <title>Caerostris extrusa draft genome.</title>
        <authorList>
            <person name="Kono N."/>
            <person name="Arakawa K."/>
        </authorList>
    </citation>
    <scope>NUCLEOTIDE SEQUENCE [LARGE SCALE GENOMIC DNA]</scope>
</reference>
<dbReference type="Proteomes" id="UP001054945">
    <property type="component" value="Unassembled WGS sequence"/>
</dbReference>